<organism evidence="3 4">
    <name type="scientific">Pelagibacterium halotolerans (strain DSM 22347 / JCM 15775 / CGMCC 1.7692 / B2)</name>
    <dbReference type="NCBI Taxonomy" id="1082931"/>
    <lineage>
        <taxon>Bacteria</taxon>
        <taxon>Pseudomonadati</taxon>
        <taxon>Pseudomonadota</taxon>
        <taxon>Alphaproteobacteria</taxon>
        <taxon>Hyphomicrobiales</taxon>
        <taxon>Devosiaceae</taxon>
        <taxon>Pelagibacterium</taxon>
    </lineage>
</organism>
<evidence type="ECO:0000259" key="1">
    <source>
        <dbReference type="Pfam" id="PF07171"/>
    </source>
</evidence>
<dbReference type="InterPro" id="IPR010799">
    <property type="entry name" value="MlrC_C"/>
</dbReference>
<accession>G4REN1</accession>
<feature type="domain" description="Microcystin LR degradation protein MlrC C-terminal" evidence="1">
    <location>
        <begin position="302"/>
        <end position="468"/>
    </location>
</feature>
<reference evidence="3 4" key="1">
    <citation type="journal article" date="2012" name="J. Bacteriol.">
        <title>Complete genome sequence of Pelagibacterium halotolerans B2T.</title>
        <authorList>
            <person name="Huo Y.Y."/>
            <person name="Cheng H."/>
            <person name="Han X.F."/>
            <person name="Jiang X.W."/>
            <person name="Sun C."/>
            <person name="Zhang X.Q."/>
            <person name="Zhu X.F."/>
            <person name="Liu Y.F."/>
            <person name="Li P.F."/>
            <person name="Ni P.X."/>
            <person name="Wu M."/>
        </authorList>
    </citation>
    <scope>NUCLEOTIDE SEQUENCE [LARGE SCALE GENOMIC DNA]</scope>
    <source>
        <strain evidence="4">DSM 22347 / JCM 15775 / CGMCC 1.7692 / B2</strain>
    </source>
</reference>
<dbReference type="Pfam" id="PF07364">
    <property type="entry name" value="DUF1485"/>
    <property type="match status" value="1"/>
</dbReference>
<sequence length="474" mass="51126">MGMTRAAVLQFFHEANAFSPLRVTRDEFLTRHHLSGQAVHDAFATTSNWMGGVLTALEQREIETEIGLCTAALPGGPLEADSWSRLRSEFLESLWSIVERGPISHLFVLLHGALAVDGISDPEGAVVAEMRQRLGARTRITTTLDFHANISPRLQAASDVIVSGKLYPHTDTRERGALAVRFGLAGGELKTWHFNLGISVPMPNQATTEGPFARLAELSDTFAARNGVEDVNIIGGFPFSTEAYAGTSLLVTGTEKQAAHEVYERVLDAVENERDDLLRPVSSPRASITRLRERLGNGRLILVDVGDNPGGGGLGDRTELLAELEALGRPYAFGALVRPDLVKAAQAVGTGGTVDIQSGREKLSCTVASLAVIRYRNTGDMMRGEEVFGGDGAVLSTRAGSILVSSLRIQAYDTQAFESMNITLDDCDIIAIKSIAHFRSSYADLATGGIILTDSGGWSSHRRRIEWEQGAEGR</sequence>
<gene>
    <name evidence="3" type="ordered locus">KKY_842</name>
</gene>
<dbReference type="AlphaFoldDB" id="G4REN1"/>
<evidence type="ECO:0000313" key="4">
    <source>
        <dbReference type="Proteomes" id="UP000008850"/>
    </source>
</evidence>
<evidence type="ECO:0008006" key="5">
    <source>
        <dbReference type="Google" id="ProtNLM"/>
    </source>
</evidence>
<dbReference type="HOGENOM" id="CLU_028172_1_0_5"/>
<dbReference type="Pfam" id="PF07171">
    <property type="entry name" value="MlrC_C"/>
    <property type="match status" value="1"/>
</dbReference>
<protein>
    <recommendedName>
        <fullName evidence="5">MlrC</fullName>
    </recommendedName>
</protein>
<keyword evidence="4" id="KW-1185">Reference proteome</keyword>
<evidence type="ECO:0000313" key="3">
    <source>
        <dbReference type="EMBL" id="AEQ50881.1"/>
    </source>
</evidence>
<dbReference type="STRING" id="1082931.KKY_842"/>
<dbReference type="KEGG" id="phl:KKY_842"/>
<dbReference type="eggNOG" id="COG5476">
    <property type="taxonomic scope" value="Bacteria"/>
</dbReference>
<proteinExistence type="predicted"/>
<feature type="domain" description="Microcystin LR degradation protein MlrC N-terminal" evidence="2">
    <location>
        <begin position="5"/>
        <end position="290"/>
    </location>
</feature>
<dbReference type="EMBL" id="CP003075">
    <property type="protein sequence ID" value="AEQ50881.1"/>
    <property type="molecule type" value="Genomic_DNA"/>
</dbReference>
<dbReference type="InterPro" id="IPR015995">
    <property type="entry name" value="MlrC_N"/>
</dbReference>
<evidence type="ECO:0000259" key="2">
    <source>
        <dbReference type="Pfam" id="PF07364"/>
    </source>
</evidence>
<name>G4REN1_PELHB</name>
<dbReference type="Proteomes" id="UP000008850">
    <property type="component" value="Chromosome"/>
</dbReference>